<dbReference type="GO" id="GO:0004553">
    <property type="term" value="F:hydrolase activity, hydrolyzing O-glycosyl compounds"/>
    <property type="evidence" value="ECO:0007669"/>
    <property type="project" value="InterPro"/>
</dbReference>
<dbReference type="Pfam" id="PF17137">
    <property type="entry name" value="DUF5110"/>
    <property type="match status" value="1"/>
</dbReference>
<keyword evidence="11" id="KW-1185">Reference proteome</keyword>
<organism evidence="10 11">
    <name type="scientific">Chitinophaga arvensicola</name>
    <dbReference type="NCBI Taxonomy" id="29529"/>
    <lineage>
        <taxon>Bacteria</taxon>
        <taxon>Pseudomonadati</taxon>
        <taxon>Bacteroidota</taxon>
        <taxon>Chitinophagia</taxon>
        <taxon>Chitinophagales</taxon>
        <taxon>Chitinophagaceae</taxon>
        <taxon>Chitinophaga</taxon>
    </lineage>
</organism>
<dbReference type="Pfam" id="PF01055">
    <property type="entry name" value="Glyco_hydro_31_2nd"/>
    <property type="match status" value="1"/>
</dbReference>
<comment type="similarity">
    <text evidence="1 4">Belongs to the glycosyl hydrolase 31 family.</text>
</comment>
<evidence type="ECO:0000259" key="7">
    <source>
        <dbReference type="Pfam" id="PF13802"/>
    </source>
</evidence>
<dbReference type="Pfam" id="PF21365">
    <property type="entry name" value="Glyco_hydro_31_3rd"/>
    <property type="match status" value="1"/>
</dbReference>
<dbReference type="SUPFAM" id="SSF51011">
    <property type="entry name" value="Glycosyl hydrolase domain"/>
    <property type="match status" value="1"/>
</dbReference>
<dbReference type="Pfam" id="PF13802">
    <property type="entry name" value="Gal_mutarotas_2"/>
    <property type="match status" value="1"/>
</dbReference>
<feature type="domain" description="Glycoside hydrolase family 31 TIM barrel" evidence="6">
    <location>
        <begin position="273"/>
        <end position="594"/>
    </location>
</feature>
<dbReference type="InterPro" id="IPR033403">
    <property type="entry name" value="DUF5110"/>
</dbReference>
<sequence length="833" mass="95068">MRQGRFLRSNSIVYMYTKALLKHSGWLLLLSCLSAQAQNQVKKIGKVNTVNISGQQIKINAENAFAEITVYSPSVIRVRMDQHPLAADFSYAVIAKPETTRLQTTQNSSEINITTDSLQLRITKNPFSVHFLTPSGEVINEDEEGLTTSWIGEEVTTYKKMQEGERFIGLGEKTGNLDRKGEGYTNWNSDKFGYATNQDPIYATIPFYVGIHHHLNYGIFFDNTFQSDFNFGASNNRFSSFSARGGEMNYYFIYHPQMANIITSYTALTGRIHMPPLWSLGYQQNRYSYYPDTEVLRIAQTLREKKIPADGITLDIHYMDAYKLFTWNKERFPHPSQLTRQLESMGFKITVIVDPGIKVEDGYAAYENGKKENIFIKYSDGQNYTGQVWPGWCHFPDFTSVKGRDWWKGQIKSYMRDGVRGIWNDMNEIATWGQKMPNNVLFDFEGHPVTHQQAHNVYGLEMVRASYDGAREELKKRPFLLTRAAYAGSQRYSAIWTGDNRAEEDHMLLGVRLLNSLGVSGMPFSGMDIGGFTGNGTVSLYARWMQIGAFIPYYRNHTGVNTKSSEPWAYGEEVLEISRNYVNLRYRLLPYLYSTLNEATRTGIPVMRTLALNNTFDANVYDTRFQNQYGYGSSFMIAPFESTKEFGSIYFPEGKWYNLYNDALTNGLQEVITPLNIKTLPVYVKESSIIPMQSLVQSTAEQPTDTLFLHLYKGDQQNTFVYYEDDGESFDNEKGVFYQRAITYRPADKKMILEKVSGSYASKFHHIKLLLHGFGEQKSITVNGSPLTLESTGYSFLSPISRFDPQGFSIPAERCPVLQATFENGNQLINVDL</sequence>
<dbReference type="Gene3D" id="3.20.20.80">
    <property type="entry name" value="Glycosidases"/>
    <property type="match status" value="1"/>
</dbReference>
<evidence type="ECO:0000256" key="3">
    <source>
        <dbReference type="ARBA" id="ARBA00023295"/>
    </source>
</evidence>
<dbReference type="InterPro" id="IPR030458">
    <property type="entry name" value="Glyco_hydro_31_AS"/>
</dbReference>
<dbReference type="InterPro" id="IPR025887">
    <property type="entry name" value="Glyco_hydro_31_N_dom"/>
</dbReference>
<feature type="domain" description="Glycoside hydrolase family 31 N-terminal" evidence="7">
    <location>
        <begin position="67"/>
        <end position="229"/>
    </location>
</feature>
<dbReference type="GO" id="GO:0005975">
    <property type="term" value="P:carbohydrate metabolic process"/>
    <property type="evidence" value="ECO:0007669"/>
    <property type="project" value="InterPro"/>
</dbReference>
<evidence type="ECO:0000256" key="4">
    <source>
        <dbReference type="RuleBase" id="RU361185"/>
    </source>
</evidence>
<dbReference type="PANTHER" id="PTHR22762:SF166">
    <property type="entry name" value="ALPHA-GLUCOSIDASE"/>
    <property type="match status" value="1"/>
</dbReference>
<evidence type="ECO:0000313" key="11">
    <source>
        <dbReference type="Proteomes" id="UP000199310"/>
    </source>
</evidence>
<dbReference type="InterPro" id="IPR048395">
    <property type="entry name" value="Glyco_hydro_31_C"/>
</dbReference>
<dbReference type="Gene3D" id="2.60.40.1180">
    <property type="entry name" value="Golgi alpha-mannosidase II"/>
    <property type="match status" value="2"/>
</dbReference>
<evidence type="ECO:0000259" key="6">
    <source>
        <dbReference type="Pfam" id="PF01055"/>
    </source>
</evidence>
<dbReference type="STRING" id="29529.SAMN04488122_0765"/>
<keyword evidence="2 4" id="KW-0378">Hydrolase</keyword>
<evidence type="ECO:0000259" key="8">
    <source>
        <dbReference type="Pfam" id="PF17137"/>
    </source>
</evidence>
<evidence type="ECO:0000259" key="9">
    <source>
        <dbReference type="Pfam" id="PF21365"/>
    </source>
</evidence>
<dbReference type="InterPro" id="IPR011013">
    <property type="entry name" value="Gal_mutarotase_sf_dom"/>
</dbReference>
<dbReference type="CDD" id="cd06604">
    <property type="entry name" value="GH31_glucosidase_II_MalA"/>
    <property type="match status" value="1"/>
</dbReference>
<dbReference type="InterPro" id="IPR017853">
    <property type="entry name" value="GH"/>
</dbReference>
<reference evidence="11" key="1">
    <citation type="submission" date="2016-10" db="EMBL/GenBank/DDBJ databases">
        <authorList>
            <person name="Varghese N."/>
            <person name="Submissions S."/>
        </authorList>
    </citation>
    <scope>NUCLEOTIDE SEQUENCE [LARGE SCALE GENOMIC DNA]</scope>
    <source>
        <strain evidence="11">DSM 3695</strain>
    </source>
</reference>
<feature type="signal peptide" evidence="5">
    <location>
        <begin position="1"/>
        <end position="37"/>
    </location>
</feature>
<feature type="domain" description="DUF5110" evidence="8">
    <location>
        <begin position="707"/>
        <end position="773"/>
    </location>
</feature>
<dbReference type="EMBL" id="FOJG01000001">
    <property type="protein sequence ID" value="SEW13334.1"/>
    <property type="molecule type" value="Genomic_DNA"/>
</dbReference>
<dbReference type="InterPro" id="IPR000322">
    <property type="entry name" value="Glyco_hydro_31_TIM"/>
</dbReference>
<keyword evidence="5" id="KW-0732">Signal</keyword>
<dbReference type="SUPFAM" id="SSF51445">
    <property type="entry name" value="(Trans)glycosidases"/>
    <property type="match status" value="1"/>
</dbReference>
<dbReference type="GO" id="GO:0030246">
    <property type="term" value="F:carbohydrate binding"/>
    <property type="evidence" value="ECO:0007669"/>
    <property type="project" value="InterPro"/>
</dbReference>
<dbReference type="Proteomes" id="UP000199310">
    <property type="component" value="Unassembled WGS sequence"/>
</dbReference>
<evidence type="ECO:0000256" key="1">
    <source>
        <dbReference type="ARBA" id="ARBA00007806"/>
    </source>
</evidence>
<dbReference type="InterPro" id="IPR013780">
    <property type="entry name" value="Glyco_hydro_b"/>
</dbReference>
<dbReference type="PANTHER" id="PTHR22762">
    <property type="entry name" value="ALPHA-GLUCOSIDASE"/>
    <property type="match status" value="1"/>
</dbReference>
<dbReference type="SUPFAM" id="SSF74650">
    <property type="entry name" value="Galactose mutarotase-like"/>
    <property type="match status" value="1"/>
</dbReference>
<evidence type="ECO:0000313" key="10">
    <source>
        <dbReference type="EMBL" id="SEW13334.1"/>
    </source>
</evidence>
<feature type="domain" description="Glycosyl hydrolase family 31 C-terminal" evidence="9">
    <location>
        <begin position="603"/>
        <end position="690"/>
    </location>
</feature>
<dbReference type="PROSITE" id="PS00129">
    <property type="entry name" value="GLYCOSYL_HYDROL_F31_1"/>
    <property type="match status" value="1"/>
</dbReference>
<evidence type="ECO:0000256" key="2">
    <source>
        <dbReference type="ARBA" id="ARBA00022801"/>
    </source>
</evidence>
<dbReference type="AlphaFoldDB" id="A0A1I0PGE3"/>
<accession>A0A1I0PGE3</accession>
<protein>
    <submittedName>
        <fullName evidence="10">Alpha-glucosidase</fullName>
    </submittedName>
</protein>
<evidence type="ECO:0000256" key="5">
    <source>
        <dbReference type="SAM" id="SignalP"/>
    </source>
</evidence>
<feature type="chain" id="PRO_5011749778" evidence="5">
    <location>
        <begin position="38"/>
        <end position="833"/>
    </location>
</feature>
<keyword evidence="3 4" id="KW-0326">Glycosidase</keyword>
<dbReference type="Gene3D" id="2.60.40.1760">
    <property type="entry name" value="glycosyl hydrolase (family 31)"/>
    <property type="match status" value="1"/>
</dbReference>
<dbReference type="CDD" id="cd14752">
    <property type="entry name" value="GH31_N"/>
    <property type="match status" value="1"/>
</dbReference>
<proteinExistence type="inferred from homology"/>
<name>A0A1I0PGE3_9BACT</name>
<gene>
    <name evidence="10" type="ORF">SAMN04488122_0765</name>
</gene>